<name>A0ABP8B1R8_9ACTN</name>
<dbReference type="Proteomes" id="UP001501251">
    <property type="component" value="Unassembled WGS sequence"/>
</dbReference>
<dbReference type="SUPFAM" id="SSF50486">
    <property type="entry name" value="FMT C-terminal domain-like"/>
    <property type="match status" value="1"/>
</dbReference>
<organism evidence="3 4">
    <name type="scientific">Streptosporangium oxazolinicum</name>
    <dbReference type="NCBI Taxonomy" id="909287"/>
    <lineage>
        <taxon>Bacteria</taxon>
        <taxon>Bacillati</taxon>
        <taxon>Actinomycetota</taxon>
        <taxon>Actinomycetes</taxon>
        <taxon>Streptosporangiales</taxon>
        <taxon>Streptosporangiaceae</taxon>
        <taxon>Streptosporangium</taxon>
    </lineage>
</organism>
<dbReference type="PANTHER" id="PTHR11138:SF5">
    <property type="entry name" value="METHIONYL-TRNA FORMYLTRANSFERASE, MITOCHONDRIAL"/>
    <property type="match status" value="1"/>
</dbReference>
<reference evidence="4" key="1">
    <citation type="journal article" date="2019" name="Int. J. Syst. Evol. Microbiol.">
        <title>The Global Catalogue of Microorganisms (GCM) 10K type strain sequencing project: providing services to taxonomists for standard genome sequencing and annotation.</title>
        <authorList>
            <consortium name="The Broad Institute Genomics Platform"/>
            <consortium name="The Broad Institute Genome Sequencing Center for Infectious Disease"/>
            <person name="Wu L."/>
            <person name="Ma J."/>
        </authorList>
    </citation>
    <scope>NUCLEOTIDE SEQUENCE [LARGE SCALE GENOMIC DNA]</scope>
    <source>
        <strain evidence="4">JCM 17388</strain>
    </source>
</reference>
<dbReference type="EMBL" id="BAABAQ010000007">
    <property type="protein sequence ID" value="GAA4196085.1"/>
    <property type="molecule type" value="Genomic_DNA"/>
</dbReference>
<accession>A0ABP8B1R8</accession>
<dbReference type="SUPFAM" id="SSF53328">
    <property type="entry name" value="Formyltransferase"/>
    <property type="match status" value="1"/>
</dbReference>
<protein>
    <submittedName>
        <fullName evidence="3">Methionyl-tRNA formyltransferase</fullName>
    </submittedName>
</protein>
<dbReference type="CDD" id="cd08369">
    <property type="entry name" value="FMT_core"/>
    <property type="match status" value="1"/>
</dbReference>
<dbReference type="PANTHER" id="PTHR11138">
    <property type="entry name" value="METHIONYL-TRNA FORMYLTRANSFERASE"/>
    <property type="match status" value="1"/>
</dbReference>
<feature type="domain" description="Formyl transferase N-terminal" evidence="1">
    <location>
        <begin position="1"/>
        <end position="167"/>
    </location>
</feature>
<dbReference type="InterPro" id="IPR002376">
    <property type="entry name" value="Formyl_transf_N"/>
</dbReference>
<dbReference type="Pfam" id="PF00551">
    <property type="entry name" value="Formyl_trans_N"/>
    <property type="match status" value="1"/>
</dbReference>
<keyword evidence="4" id="KW-1185">Reference proteome</keyword>
<dbReference type="RefSeq" id="WP_344919753.1">
    <property type="nucleotide sequence ID" value="NZ_BAABAQ010000007.1"/>
</dbReference>
<dbReference type="Pfam" id="PF02911">
    <property type="entry name" value="Formyl_trans_C"/>
    <property type="match status" value="1"/>
</dbReference>
<gene>
    <name evidence="3" type="ORF">GCM10022252_42890</name>
</gene>
<comment type="caution">
    <text evidence="3">The sequence shown here is derived from an EMBL/GenBank/DDBJ whole genome shotgun (WGS) entry which is preliminary data.</text>
</comment>
<dbReference type="InterPro" id="IPR005793">
    <property type="entry name" value="Formyl_trans_C"/>
</dbReference>
<evidence type="ECO:0000313" key="4">
    <source>
        <dbReference type="Proteomes" id="UP001501251"/>
    </source>
</evidence>
<evidence type="ECO:0000259" key="2">
    <source>
        <dbReference type="Pfam" id="PF02911"/>
    </source>
</evidence>
<feature type="domain" description="Formyl transferase C-terminal" evidence="2">
    <location>
        <begin position="204"/>
        <end position="305"/>
    </location>
</feature>
<dbReference type="InterPro" id="IPR036477">
    <property type="entry name" value="Formyl_transf_N_sf"/>
</dbReference>
<dbReference type="InterPro" id="IPR011034">
    <property type="entry name" value="Formyl_transferase-like_C_sf"/>
</dbReference>
<proteinExistence type="predicted"/>
<evidence type="ECO:0000313" key="3">
    <source>
        <dbReference type="EMBL" id="GAA4196085.1"/>
    </source>
</evidence>
<dbReference type="Gene3D" id="3.40.50.12230">
    <property type="match status" value="1"/>
</dbReference>
<evidence type="ECO:0000259" key="1">
    <source>
        <dbReference type="Pfam" id="PF00551"/>
    </source>
</evidence>
<sequence>MRLVFMGYQTWGHRVLEALLTEHEVPLVITHPASDHAYETIWDDSVADLAAKHGIPVLERRYANDEEVVERLRGLGPDLMVSSDWRTWVAPHVYGLAKHGAINVHDALLPRYGGFAPLNWALINGEREVGVTVHFMNEKFDLGDIVLQRRVPVEDDDTVTDLFHKTIKLFAPMTLEAIELIDSGRTDWAKQDPADATFFHKRSVEDSRIHWTWSARDIVNLVRAQSDPYPSTFAYFNGERIGILAASVSRLRLGGTPGRVFRPDGEGVAIVCGPGARGGTEYGVVVERIRTDDGREHRATDYFRTMGGYLTSHPSP</sequence>